<evidence type="ECO:0000256" key="10">
    <source>
        <dbReference type="ARBA" id="ARBA00023270"/>
    </source>
</evidence>
<organism evidence="16 17">
    <name type="scientific">Gordonia effusa NBRC 100432</name>
    <dbReference type="NCBI Taxonomy" id="1077974"/>
    <lineage>
        <taxon>Bacteria</taxon>
        <taxon>Bacillati</taxon>
        <taxon>Actinomycetota</taxon>
        <taxon>Actinomycetes</taxon>
        <taxon>Mycobacteriales</taxon>
        <taxon>Gordoniaceae</taxon>
        <taxon>Gordonia</taxon>
    </lineage>
</organism>
<dbReference type="Pfam" id="PF00701">
    <property type="entry name" value="DHDPS"/>
    <property type="match status" value="1"/>
</dbReference>
<sequence>MLFRPAGIYVPLITPFDDTGALAADDLRRLAHHVLDSGAAGIVALGTTAESAALTSDERCLVVEICGQVCAEHDSPLIVGAGTNDTYGTQAIIQSLAGTGDIAAVLTVVPYYTRPSEDGVVAHFEHLARHSPLPLITYNVPYRTGQTLGSTAILRIAQHPNIIGVKQSVGSVDTDTAQLIARAPQGFSILAGEDTLVSPLLAMGAHGAILATANVYPGEFVELHRLWRNGNIDDARALGSRLVTPAHALMSTPNPTMIKAALHARGSISSAAVRLPLLPVREPSSAVDEIPNTAIELVG</sequence>
<dbReference type="InterPro" id="IPR002220">
    <property type="entry name" value="DapA-like"/>
</dbReference>
<evidence type="ECO:0000256" key="9">
    <source>
        <dbReference type="ARBA" id="ARBA00023239"/>
    </source>
</evidence>
<dbReference type="RefSeq" id="WP_007319495.1">
    <property type="nucleotide sequence ID" value="NZ_BAEH01000106.1"/>
</dbReference>
<gene>
    <name evidence="12 16" type="primary">dapA</name>
    <name evidence="16" type="ORF">GOEFS_106_00560</name>
</gene>
<comment type="pathway">
    <text evidence="2 12">Amino-acid biosynthesis; L-lysine biosynthesis via DAP pathway; (S)-tetrahydrodipicolinate from L-aspartate: step 3/4.</text>
</comment>
<keyword evidence="17" id="KW-1185">Reference proteome</keyword>
<keyword evidence="10 12" id="KW-0704">Schiff base</keyword>
<dbReference type="SMART" id="SM01130">
    <property type="entry name" value="DHDPS"/>
    <property type="match status" value="1"/>
</dbReference>
<dbReference type="PROSITE" id="PS00666">
    <property type="entry name" value="DHDPS_2"/>
    <property type="match status" value="1"/>
</dbReference>
<evidence type="ECO:0000256" key="1">
    <source>
        <dbReference type="ARBA" id="ARBA00003294"/>
    </source>
</evidence>
<keyword evidence="5 12" id="KW-0963">Cytoplasm</keyword>
<dbReference type="GO" id="GO:0008840">
    <property type="term" value="F:4-hydroxy-tetrahydrodipicolinate synthase activity"/>
    <property type="evidence" value="ECO:0007669"/>
    <property type="project" value="UniProtKB-UniRule"/>
</dbReference>
<dbReference type="InterPro" id="IPR020625">
    <property type="entry name" value="Schiff_base-form_aldolases_AS"/>
</dbReference>
<feature type="site" description="Part of a proton relay during catalysis" evidence="12">
    <location>
        <position position="112"/>
    </location>
</feature>
<dbReference type="HAMAP" id="MF_00418">
    <property type="entry name" value="DapA"/>
    <property type="match status" value="1"/>
</dbReference>
<protein>
    <recommendedName>
        <fullName evidence="4 12">4-hydroxy-tetrahydrodipicolinate synthase</fullName>
        <shortName evidence="12">HTPA synthase</shortName>
        <ecNumber evidence="4 12">4.3.3.7</ecNumber>
    </recommendedName>
</protein>
<evidence type="ECO:0000256" key="2">
    <source>
        <dbReference type="ARBA" id="ARBA00005120"/>
    </source>
</evidence>
<dbReference type="NCBIfam" id="TIGR00674">
    <property type="entry name" value="dapA"/>
    <property type="match status" value="1"/>
</dbReference>
<keyword evidence="8 12" id="KW-0457">Lysine biosynthesis</keyword>
<comment type="catalytic activity">
    <reaction evidence="11 12">
        <text>L-aspartate 4-semialdehyde + pyruvate = (2S,4S)-4-hydroxy-2,3,4,5-tetrahydrodipicolinate + H2O + H(+)</text>
        <dbReference type="Rhea" id="RHEA:34171"/>
        <dbReference type="ChEBI" id="CHEBI:15361"/>
        <dbReference type="ChEBI" id="CHEBI:15377"/>
        <dbReference type="ChEBI" id="CHEBI:15378"/>
        <dbReference type="ChEBI" id="CHEBI:67139"/>
        <dbReference type="ChEBI" id="CHEBI:537519"/>
        <dbReference type="EC" id="4.3.3.7"/>
    </reaction>
</comment>
<dbReference type="GO" id="GO:0009089">
    <property type="term" value="P:lysine biosynthetic process via diaminopimelate"/>
    <property type="evidence" value="ECO:0007669"/>
    <property type="project" value="UniProtKB-UniRule"/>
</dbReference>
<feature type="binding site" evidence="12 15">
    <location>
        <position position="209"/>
    </location>
    <ligand>
        <name>pyruvate</name>
        <dbReference type="ChEBI" id="CHEBI:15361"/>
    </ligand>
</feature>
<dbReference type="GO" id="GO:0019877">
    <property type="term" value="P:diaminopimelate biosynthetic process"/>
    <property type="evidence" value="ECO:0007669"/>
    <property type="project" value="UniProtKB-UniRule"/>
</dbReference>
<evidence type="ECO:0000256" key="14">
    <source>
        <dbReference type="PIRSR" id="PIRSR001365-1"/>
    </source>
</evidence>
<comment type="subunit">
    <text evidence="12">Homotetramer; dimer of dimers.</text>
</comment>
<dbReference type="PRINTS" id="PR00146">
    <property type="entry name" value="DHPICSNTHASE"/>
</dbReference>
<dbReference type="PIRSF" id="PIRSF001365">
    <property type="entry name" value="DHDPS"/>
    <property type="match status" value="1"/>
</dbReference>
<dbReference type="EMBL" id="BAEH01000106">
    <property type="protein sequence ID" value="GAB20160.1"/>
    <property type="molecule type" value="Genomic_DNA"/>
</dbReference>
<evidence type="ECO:0000313" key="17">
    <source>
        <dbReference type="Proteomes" id="UP000035034"/>
    </source>
</evidence>
<evidence type="ECO:0000256" key="7">
    <source>
        <dbReference type="ARBA" id="ARBA00022915"/>
    </source>
</evidence>
<evidence type="ECO:0000256" key="6">
    <source>
        <dbReference type="ARBA" id="ARBA00022605"/>
    </source>
</evidence>
<comment type="caution">
    <text evidence="16">The sequence shown here is derived from an EMBL/GenBank/DDBJ whole genome shotgun (WGS) entry which is preliminary data.</text>
</comment>
<feature type="active site" description="Proton donor/acceptor" evidence="12 14">
    <location>
        <position position="138"/>
    </location>
</feature>
<proteinExistence type="inferred from homology"/>
<evidence type="ECO:0000256" key="13">
    <source>
        <dbReference type="PIRNR" id="PIRNR001365"/>
    </source>
</evidence>
<dbReference type="PANTHER" id="PTHR12128:SF66">
    <property type="entry name" value="4-HYDROXY-2-OXOGLUTARATE ALDOLASE, MITOCHONDRIAL"/>
    <property type="match status" value="1"/>
</dbReference>
<dbReference type="Gene3D" id="3.20.20.70">
    <property type="entry name" value="Aldolase class I"/>
    <property type="match status" value="1"/>
</dbReference>
<evidence type="ECO:0000256" key="15">
    <source>
        <dbReference type="PIRSR" id="PIRSR001365-2"/>
    </source>
</evidence>
<keyword evidence="9 12" id="KW-0456">Lyase</keyword>
<dbReference type="PANTHER" id="PTHR12128">
    <property type="entry name" value="DIHYDRODIPICOLINATE SYNTHASE"/>
    <property type="match status" value="1"/>
</dbReference>
<dbReference type="UniPathway" id="UPA00034">
    <property type="reaction ID" value="UER00017"/>
</dbReference>
<dbReference type="OrthoDB" id="9778880at2"/>
<evidence type="ECO:0000256" key="3">
    <source>
        <dbReference type="ARBA" id="ARBA00007592"/>
    </source>
</evidence>
<dbReference type="CDD" id="cd00950">
    <property type="entry name" value="DHDPS"/>
    <property type="match status" value="1"/>
</dbReference>
<feature type="binding site" evidence="12 15">
    <location>
        <position position="48"/>
    </location>
    <ligand>
        <name>pyruvate</name>
        <dbReference type="ChEBI" id="CHEBI:15361"/>
    </ligand>
</feature>
<evidence type="ECO:0000256" key="11">
    <source>
        <dbReference type="ARBA" id="ARBA00047836"/>
    </source>
</evidence>
<dbReference type="InterPro" id="IPR013785">
    <property type="entry name" value="Aldolase_TIM"/>
</dbReference>
<dbReference type="EC" id="4.3.3.7" evidence="4 12"/>
<evidence type="ECO:0000313" key="16">
    <source>
        <dbReference type="EMBL" id="GAB20160.1"/>
    </source>
</evidence>
<dbReference type="Proteomes" id="UP000035034">
    <property type="component" value="Unassembled WGS sequence"/>
</dbReference>
<dbReference type="eggNOG" id="COG0329">
    <property type="taxonomic scope" value="Bacteria"/>
</dbReference>
<comment type="subcellular location">
    <subcellularLocation>
        <location evidence="12">Cytoplasm</location>
    </subcellularLocation>
</comment>
<feature type="site" description="Part of a proton relay during catalysis" evidence="12">
    <location>
        <position position="47"/>
    </location>
</feature>
<comment type="function">
    <text evidence="1 12">Catalyzes the condensation of (S)-aspartate-beta-semialdehyde [(S)-ASA] and pyruvate to 4-hydroxy-tetrahydrodipicolinate (HTPA).</text>
</comment>
<dbReference type="InterPro" id="IPR005263">
    <property type="entry name" value="DapA"/>
</dbReference>
<dbReference type="GO" id="GO:0005737">
    <property type="term" value="C:cytoplasm"/>
    <property type="evidence" value="ECO:0007669"/>
    <property type="project" value="UniProtKB-SubCell"/>
</dbReference>
<keyword evidence="7 12" id="KW-0220">Diaminopimelate biosynthesis</keyword>
<reference evidence="16 17" key="1">
    <citation type="submission" date="2011-12" db="EMBL/GenBank/DDBJ databases">
        <title>Whole genome shotgun sequence of Gordonia effusa NBRC 100432.</title>
        <authorList>
            <person name="Yoshida I."/>
            <person name="Takarada H."/>
            <person name="Hosoyama A."/>
            <person name="Tsuchikane K."/>
            <person name="Katsumata H."/>
            <person name="Yamazaki S."/>
            <person name="Fujita N."/>
        </authorList>
    </citation>
    <scope>NUCLEOTIDE SEQUENCE [LARGE SCALE GENOMIC DNA]</scope>
    <source>
        <strain evidence="16 17">NBRC 100432</strain>
    </source>
</reference>
<dbReference type="SUPFAM" id="SSF51569">
    <property type="entry name" value="Aldolase"/>
    <property type="match status" value="1"/>
</dbReference>
<feature type="active site" description="Schiff-base intermediate with substrate" evidence="12 14">
    <location>
        <position position="166"/>
    </location>
</feature>
<comment type="similarity">
    <text evidence="3 12 13">Belongs to the DapA family.</text>
</comment>
<keyword evidence="6 12" id="KW-0028">Amino-acid biosynthesis</keyword>
<dbReference type="AlphaFoldDB" id="H0R509"/>
<evidence type="ECO:0000256" key="5">
    <source>
        <dbReference type="ARBA" id="ARBA00022490"/>
    </source>
</evidence>
<comment type="caution">
    <text evidence="12">Was originally thought to be a dihydrodipicolinate synthase (DHDPS), catalyzing the condensation of (S)-aspartate-beta-semialdehyde [(S)-ASA] and pyruvate to dihydrodipicolinate (DHDP). However, it was shown in E.coli that the product of the enzymatic reaction is not dihydrodipicolinate but in fact (4S)-4-hydroxy-2,3,4,5-tetrahydro-(2S)-dipicolinic acid (HTPA), and that the consecutive dehydration reaction leading to DHDP is not spontaneous but catalyzed by DapB.</text>
</comment>
<evidence type="ECO:0000256" key="4">
    <source>
        <dbReference type="ARBA" id="ARBA00012086"/>
    </source>
</evidence>
<evidence type="ECO:0000256" key="12">
    <source>
        <dbReference type="HAMAP-Rule" id="MF_00418"/>
    </source>
</evidence>
<accession>H0R509</accession>
<name>H0R509_9ACTN</name>
<dbReference type="STRING" id="1077974.GOEFS_106_00560"/>
<evidence type="ECO:0000256" key="8">
    <source>
        <dbReference type="ARBA" id="ARBA00023154"/>
    </source>
</evidence>